<dbReference type="STRING" id="56646.A0A2L2SYG9"/>
<feature type="region of interest" description="Disordered" evidence="1">
    <location>
        <begin position="297"/>
        <end position="323"/>
    </location>
</feature>
<dbReference type="EMBL" id="LN649232">
    <property type="protein sequence ID" value="CEI42182.1"/>
    <property type="molecule type" value="Genomic_DNA"/>
</dbReference>
<keyword evidence="3" id="KW-1185">Reference proteome</keyword>
<dbReference type="AlphaFoldDB" id="A0A2L2SYG9"/>
<feature type="region of interest" description="Disordered" evidence="1">
    <location>
        <begin position="340"/>
        <end position="361"/>
    </location>
</feature>
<name>A0A2L2SYG9_9HYPO</name>
<evidence type="ECO:0000313" key="3">
    <source>
        <dbReference type="Proteomes" id="UP000245910"/>
    </source>
</evidence>
<organism evidence="2 3">
    <name type="scientific">Fusarium venenatum</name>
    <dbReference type="NCBI Taxonomy" id="56646"/>
    <lineage>
        <taxon>Eukaryota</taxon>
        <taxon>Fungi</taxon>
        <taxon>Dikarya</taxon>
        <taxon>Ascomycota</taxon>
        <taxon>Pezizomycotina</taxon>
        <taxon>Sordariomycetes</taxon>
        <taxon>Hypocreomycetidae</taxon>
        <taxon>Hypocreales</taxon>
        <taxon>Nectriaceae</taxon>
        <taxon>Fusarium</taxon>
    </lineage>
</organism>
<dbReference type="CDD" id="cd12148">
    <property type="entry name" value="fungal_TF_MHR"/>
    <property type="match status" value="1"/>
</dbReference>
<accession>A0A2L2SYG9</accession>
<proteinExistence type="predicted"/>
<protein>
    <recommendedName>
        <fullName evidence="4">Transcription factor domain-containing protein</fullName>
    </recommendedName>
</protein>
<evidence type="ECO:0008006" key="4">
    <source>
        <dbReference type="Google" id="ProtNLM"/>
    </source>
</evidence>
<evidence type="ECO:0000256" key="1">
    <source>
        <dbReference type="SAM" id="MobiDB-lite"/>
    </source>
</evidence>
<dbReference type="Proteomes" id="UP000245910">
    <property type="component" value="Chromosome IIII"/>
</dbReference>
<evidence type="ECO:0000313" key="2">
    <source>
        <dbReference type="EMBL" id="CEI42182.1"/>
    </source>
</evidence>
<reference evidence="3" key="1">
    <citation type="submission" date="2014-10" db="EMBL/GenBank/DDBJ databases">
        <authorList>
            <person name="King R."/>
        </authorList>
    </citation>
    <scope>NUCLEOTIDE SEQUENCE [LARGE SCALE GENOMIC DNA]</scope>
    <source>
        <strain evidence="3">A3/5</strain>
    </source>
</reference>
<feature type="compositionally biased region" description="Polar residues" evidence="1">
    <location>
        <begin position="348"/>
        <end position="358"/>
    </location>
</feature>
<sequence length="427" mass="48024">MHTVYMGNTTNKTPDHVSMTRCFWACWLTKCASLENSRFEGDCWASVEGLPLPSDEDDPFATVSYCLDKDGSLRALSGPGKQLGFNSVLVMVQGLWWESQQFVRSIHAKKGSPAQWAATYCSLDQRLQSLPCQLGEHRQPILLQPIIETPSRERSRTFSLRYMYELCLLYLYSSIVPVLSCRWQEPAFSRSMLQLAAEQAWEHSKTMSSMTEQYISSKAPISKLWSIVGYGAYVCVSVQLRRYHALGSLTHLELQGPLTNFRLTSELCKYWSHLRPMSEDLERQFAESRTLAGLREAEKDAGQRQLNADSLTEHRDSGHSPALSSHIRSYVVCNDKRSNEVGDGSHLSRPSTVTNQSEGVVPAEQRDVSAVMVGRTGGHVITEDPSDTDCEMGMNTVWWDQSPGVLGELFGSDFLMLNDMSNYAYLN</sequence>